<keyword evidence="11" id="KW-0449">Lipoprotein</keyword>
<dbReference type="PANTHER" id="PTHR38686">
    <property type="entry name" value="APOLIPOPROTEIN N-ACYLTRANSFERASE"/>
    <property type="match status" value="1"/>
</dbReference>
<dbReference type="EC" id="2.3.1.269" evidence="9"/>
<gene>
    <name evidence="9" type="primary">lnt</name>
    <name evidence="11" type="ORF">DIC66_14080</name>
</gene>
<evidence type="ECO:0000256" key="5">
    <source>
        <dbReference type="ARBA" id="ARBA00022692"/>
    </source>
</evidence>
<dbReference type="InterPro" id="IPR003010">
    <property type="entry name" value="C-N_Hydrolase"/>
</dbReference>
<dbReference type="CDD" id="cd07571">
    <property type="entry name" value="ALP_N-acyl_transferase"/>
    <property type="match status" value="1"/>
</dbReference>
<feature type="transmembrane region" description="Helical" evidence="9">
    <location>
        <begin position="58"/>
        <end position="79"/>
    </location>
</feature>
<evidence type="ECO:0000256" key="2">
    <source>
        <dbReference type="ARBA" id="ARBA00010065"/>
    </source>
</evidence>
<dbReference type="GO" id="GO:0016410">
    <property type="term" value="F:N-acyltransferase activity"/>
    <property type="evidence" value="ECO:0007669"/>
    <property type="project" value="UniProtKB-UniRule"/>
</dbReference>
<feature type="domain" description="CN hydrolase" evidence="10">
    <location>
        <begin position="226"/>
        <end position="468"/>
    </location>
</feature>
<comment type="function">
    <text evidence="9">Catalyzes the phospholipid dependent N-acylation of the N-terminal cysteine of apolipoprotein, the last step in lipoprotein maturation.</text>
</comment>
<evidence type="ECO:0000313" key="12">
    <source>
        <dbReference type="Proteomes" id="UP000260665"/>
    </source>
</evidence>
<proteinExistence type="inferred from homology"/>
<evidence type="ECO:0000256" key="4">
    <source>
        <dbReference type="ARBA" id="ARBA00022679"/>
    </source>
</evidence>
<evidence type="ECO:0000256" key="9">
    <source>
        <dbReference type="HAMAP-Rule" id="MF_01148"/>
    </source>
</evidence>
<comment type="subcellular location">
    <subcellularLocation>
        <location evidence="1 9">Cell membrane</location>
        <topology evidence="1 9">Multi-pass membrane protein</topology>
    </subcellularLocation>
</comment>
<keyword evidence="8 9" id="KW-0012">Acyltransferase</keyword>
<dbReference type="Gene3D" id="3.60.110.10">
    <property type="entry name" value="Carbon-nitrogen hydrolase"/>
    <property type="match status" value="1"/>
</dbReference>
<dbReference type="Pfam" id="PF00795">
    <property type="entry name" value="CN_hydrolase"/>
    <property type="match status" value="1"/>
</dbReference>
<dbReference type="NCBIfam" id="TIGR00546">
    <property type="entry name" value="lnt"/>
    <property type="match status" value="1"/>
</dbReference>
<dbReference type="OrthoDB" id="9804277at2"/>
<evidence type="ECO:0000256" key="7">
    <source>
        <dbReference type="ARBA" id="ARBA00023136"/>
    </source>
</evidence>
<sequence length="515" mass="56558">MRSWAITVLMALSGAIAAAAVCWPFALLFTPGQPQWWLQILAMLPLLLYLQHCKSARLAFAHAAVYASAWLCATFWWLFVAMNTYGGLPAVLAIVAVLGLACTLALYYGIAGILLWKCRAMSPSRTTLLFAALWTMAEMARGTWFTGFGWGAMAYAHTTGPLSHWIPVLGAYGVGALAAWCAASIVFIRRAGWLHRLSLVFLLLAGLLPGHFQITTSTGALSVALLQGNIPQDEKFDSRTGVPIALHWYAQHLQADQADLVLAPETAIPLLPQELPDGYWDALNQQVQKGHSALLTGIPLGDYTQGYTNSVIALQPGVQQAWRYDKHHLVPFGEFIPPLFKWFTRMMNIPLGDFNRGAIGQPSFAWKGQRIAPNICYEDLFGEELGARFIDPSLAPTVFANVSNLGWFGDTIAIDQHLQISRMRALEFQRPFLRATNTGATVIMDYQGNVRSSLPRLSQGVLLGTVEGRTGTTPFAWWVSRFGLWPLWLLGLAVLTMAMLPGAAGRGSQGHQRSY</sequence>
<dbReference type="Proteomes" id="UP000260665">
    <property type="component" value="Unassembled WGS sequence"/>
</dbReference>
<dbReference type="PROSITE" id="PS50263">
    <property type="entry name" value="CN_HYDROLASE"/>
    <property type="match status" value="1"/>
</dbReference>
<keyword evidence="6 9" id="KW-1133">Transmembrane helix</keyword>
<protein>
    <recommendedName>
        <fullName evidence="9">Apolipoprotein N-acyltransferase</fullName>
        <shortName evidence="9">ALP N-acyltransferase</shortName>
        <ecNumber evidence="9">2.3.1.269</ecNumber>
    </recommendedName>
</protein>
<dbReference type="GO" id="GO:0005886">
    <property type="term" value="C:plasma membrane"/>
    <property type="evidence" value="ECO:0007669"/>
    <property type="project" value="UniProtKB-SubCell"/>
</dbReference>
<feature type="transmembrane region" description="Helical" evidence="9">
    <location>
        <begin position="200"/>
        <end position="226"/>
    </location>
</feature>
<comment type="similarity">
    <text evidence="2 9">Belongs to the CN hydrolase family. Apolipoprotein N-acyltransferase subfamily.</text>
</comment>
<keyword evidence="12" id="KW-1185">Reference proteome</keyword>
<dbReference type="PANTHER" id="PTHR38686:SF1">
    <property type="entry name" value="APOLIPOPROTEIN N-ACYLTRANSFERASE"/>
    <property type="match status" value="1"/>
</dbReference>
<keyword evidence="4 9" id="KW-0808">Transferase</keyword>
<evidence type="ECO:0000256" key="6">
    <source>
        <dbReference type="ARBA" id="ARBA00022989"/>
    </source>
</evidence>
<evidence type="ECO:0000313" key="11">
    <source>
        <dbReference type="EMBL" id="RFO96131.1"/>
    </source>
</evidence>
<reference evidence="11 12" key="1">
    <citation type="submission" date="2018-05" db="EMBL/GenBank/DDBJ databases">
        <title>Rhodoferax soyangensis sp.nov., isolated from an oligotrophic freshwater lake.</title>
        <authorList>
            <person name="Park M."/>
        </authorList>
    </citation>
    <scope>NUCLEOTIDE SEQUENCE [LARGE SCALE GENOMIC DNA]</scope>
    <source>
        <strain evidence="11 12">IMCC26218</strain>
    </source>
</reference>
<feature type="transmembrane region" description="Helical" evidence="9">
    <location>
        <begin position="128"/>
        <end position="153"/>
    </location>
</feature>
<feature type="transmembrane region" description="Helical" evidence="9">
    <location>
        <begin position="91"/>
        <end position="116"/>
    </location>
</feature>
<comment type="catalytic activity">
    <reaction evidence="9">
        <text>N-terminal S-1,2-diacyl-sn-glyceryl-L-cysteinyl-[lipoprotein] + a glycerophospholipid = N-acyl-S-1,2-diacyl-sn-glyceryl-L-cysteinyl-[lipoprotein] + a 2-acyl-sn-glycero-3-phospholipid + H(+)</text>
        <dbReference type="Rhea" id="RHEA:48228"/>
        <dbReference type="Rhea" id="RHEA-COMP:14681"/>
        <dbReference type="Rhea" id="RHEA-COMP:14684"/>
        <dbReference type="ChEBI" id="CHEBI:15378"/>
        <dbReference type="ChEBI" id="CHEBI:136912"/>
        <dbReference type="ChEBI" id="CHEBI:140656"/>
        <dbReference type="ChEBI" id="CHEBI:140657"/>
        <dbReference type="ChEBI" id="CHEBI:140660"/>
        <dbReference type="EC" id="2.3.1.269"/>
    </reaction>
</comment>
<comment type="caution">
    <text evidence="11">The sequence shown here is derived from an EMBL/GenBank/DDBJ whole genome shotgun (WGS) entry which is preliminary data.</text>
</comment>
<dbReference type="InterPro" id="IPR036526">
    <property type="entry name" value="C-N_Hydrolase_sf"/>
</dbReference>
<dbReference type="GO" id="GO:0042158">
    <property type="term" value="P:lipoprotein biosynthetic process"/>
    <property type="evidence" value="ECO:0007669"/>
    <property type="project" value="UniProtKB-UniRule"/>
</dbReference>
<dbReference type="InterPro" id="IPR045378">
    <property type="entry name" value="LNT_N"/>
</dbReference>
<evidence type="ECO:0000256" key="1">
    <source>
        <dbReference type="ARBA" id="ARBA00004651"/>
    </source>
</evidence>
<name>A0A3E1RA77_9BURK</name>
<evidence type="ECO:0000259" key="10">
    <source>
        <dbReference type="PROSITE" id="PS50263"/>
    </source>
</evidence>
<dbReference type="AlphaFoldDB" id="A0A3E1RA77"/>
<comment type="pathway">
    <text evidence="9">Protein modification; lipoprotein biosynthesis (N-acyl transfer).</text>
</comment>
<dbReference type="Pfam" id="PF20154">
    <property type="entry name" value="LNT_N"/>
    <property type="match status" value="1"/>
</dbReference>
<dbReference type="SUPFAM" id="SSF56317">
    <property type="entry name" value="Carbon-nitrogen hydrolase"/>
    <property type="match status" value="1"/>
</dbReference>
<dbReference type="HAMAP" id="MF_01148">
    <property type="entry name" value="Lnt"/>
    <property type="match status" value="1"/>
</dbReference>
<feature type="transmembrane region" description="Helical" evidence="9">
    <location>
        <begin position="482"/>
        <end position="504"/>
    </location>
</feature>
<keyword evidence="5 9" id="KW-0812">Transmembrane</keyword>
<keyword evidence="7 9" id="KW-0472">Membrane</keyword>
<organism evidence="11 12">
    <name type="scientific">Rhodoferax lacus</name>
    <dbReference type="NCBI Taxonomy" id="2184758"/>
    <lineage>
        <taxon>Bacteria</taxon>
        <taxon>Pseudomonadati</taxon>
        <taxon>Pseudomonadota</taxon>
        <taxon>Betaproteobacteria</taxon>
        <taxon>Burkholderiales</taxon>
        <taxon>Comamonadaceae</taxon>
        <taxon>Rhodoferax</taxon>
    </lineage>
</organism>
<dbReference type="InterPro" id="IPR004563">
    <property type="entry name" value="Apolipo_AcylTrfase"/>
</dbReference>
<feature type="transmembrane region" description="Helical" evidence="9">
    <location>
        <begin position="35"/>
        <end position="51"/>
    </location>
</feature>
<dbReference type="UniPathway" id="UPA00666"/>
<dbReference type="EMBL" id="QFZK01000009">
    <property type="protein sequence ID" value="RFO96131.1"/>
    <property type="molecule type" value="Genomic_DNA"/>
</dbReference>
<keyword evidence="3 9" id="KW-1003">Cell membrane</keyword>
<evidence type="ECO:0000256" key="3">
    <source>
        <dbReference type="ARBA" id="ARBA00022475"/>
    </source>
</evidence>
<dbReference type="RefSeq" id="WP_117178286.1">
    <property type="nucleotide sequence ID" value="NZ_QFZK01000009.1"/>
</dbReference>
<accession>A0A3E1RA77</accession>
<feature type="transmembrane region" description="Helical" evidence="9">
    <location>
        <begin position="165"/>
        <end position="188"/>
    </location>
</feature>
<evidence type="ECO:0000256" key="8">
    <source>
        <dbReference type="ARBA" id="ARBA00023315"/>
    </source>
</evidence>